<gene>
    <name evidence="1" type="ORF">JJB74_03830</name>
</gene>
<evidence type="ECO:0000313" key="2">
    <source>
        <dbReference type="Proteomes" id="UP000622890"/>
    </source>
</evidence>
<comment type="caution">
    <text evidence="1">The sequence shown here is derived from an EMBL/GenBank/DDBJ whole genome shotgun (WGS) entry which is preliminary data.</text>
</comment>
<organism evidence="1 2">
    <name type="scientific">Noviherbaspirillum pedocola</name>
    <dbReference type="NCBI Taxonomy" id="2801341"/>
    <lineage>
        <taxon>Bacteria</taxon>
        <taxon>Pseudomonadati</taxon>
        <taxon>Pseudomonadota</taxon>
        <taxon>Betaproteobacteria</taxon>
        <taxon>Burkholderiales</taxon>
        <taxon>Oxalobacteraceae</taxon>
        <taxon>Noviherbaspirillum</taxon>
    </lineage>
</organism>
<proteinExistence type="predicted"/>
<evidence type="ECO:0000313" key="1">
    <source>
        <dbReference type="EMBL" id="MBK4733736.1"/>
    </source>
</evidence>
<keyword evidence="2" id="KW-1185">Reference proteome</keyword>
<accession>A0A934W055</accession>
<dbReference type="AlphaFoldDB" id="A0A934W055"/>
<sequence>MKQARSRGQSSMEYTVICAAIAAALGLGMADRDSVLWQLVQAFRAGYQKITHAISVPD</sequence>
<dbReference type="EMBL" id="JAEPBG010000001">
    <property type="protein sequence ID" value="MBK4733736.1"/>
    <property type="molecule type" value="Genomic_DNA"/>
</dbReference>
<protein>
    <submittedName>
        <fullName evidence="1">Uncharacterized protein</fullName>
    </submittedName>
</protein>
<dbReference type="Proteomes" id="UP000622890">
    <property type="component" value="Unassembled WGS sequence"/>
</dbReference>
<reference evidence="1" key="1">
    <citation type="submission" date="2021-01" db="EMBL/GenBank/DDBJ databases">
        <title>Genome sequence of strain Noviherbaspirillum sp. DKR-6.</title>
        <authorList>
            <person name="Chaudhary D.K."/>
        </authorList>
    </citation>
    <scope>NUCLEOTIDE SEQUENCE</scope>
    <source>
        <strain evidence="1">DKR-6</strain>
    </source>
</reference>
<name>A0A934W055_9BURK</name>
<dbReference type="RefSeq" id="WP_200590463.1">
    <property type="nucleotide sequence ID" value="NZ_JAEPBG010000001.1"/>
</dbReference>